<keyword evidence="3" id="KW-1185">Reference proteome</keyword>
<dbReference type="EMBL" id="BSQG01000008">
    <property type="protein sequence ID" value="GLU49563.1"/>
    <property type="molecule type" value="Genomic_DNA"/>
</dbReference>
<evidence type="ECO:0000256" key="1">
    <source>
        <dbReference type="SAM" id="MobiDB-lite"/>
    </source>
</evidence>
<feature type="compositionally biased region" description="Polar residues" evidence="1">
    <location>
        <begin position="37"/>
        <end position="47"/>
    </location>
</feature>
<feature type="compositionally biased region" description="Basic residues" evidence="1">
    <location>
        <begin position="56"/>
        <end position="67"/>
    </location>
</feature>
<evidence type="ECO:0000313" key="3">
    <source>
        <dbReference type="Proteomes" id="UP001165092"/>
    </source>
</evidence>
<name>A0A9W6UKG3_9ACTN</name>
<comment type="caution">
    <text evidence="2">The sequence shown here is derived from an EMBL/GenBank/DDBJ whole genome shotgun (WGS) entry which is preliminary data.</text>
</comment>
<evidence type="ECO:0000313" key="2">
    <source>
        <dbReference type="EMBL" id="GLU49563.1"/>
    </source>
</evidence>
<gene>
    <name evidence="2" type="ORF">Nans01_39140</name>
</gene>
<organism evidence="2 3">
    <name type="scientific">Nocardiopsis ansamitocini</name>
    <dbReference type="NCBI Taxonomy" id="1670832"/>
    <lineage>
        <taxon>Bacteria</taxon>
        <taxon>Bacillati</taxon>
        <taxon>Actinomycetota</taxon>
        <taxon>Actinomycetes</taxon>
        <taxon>Streptosporangiales</taxon>
        <taxon>Nocardiopsidaceae</taxon>
        <taxon>Nocardiopsis</taxon>
    </lineage>
</organism>
<dbReference type="AlphaFoldDB" id="A0A9W6UKG3"/>
<sequence>MEKREGPALVQLRDLPVTLRAVRAYPPAGARPVTSVITENGISSPSQVRHYGPGSKGHRSGLAKREQ</sequence>
<protein>
    <submittedName>
        <fullName evidence="2">Uncharacterized protein</fullName>
    </submittedName>
</protein>
<accession>A0A9W6UKG3</accession>
<proteinExistence type="predicted"/>
<feature type="region of interest" description="Disordered" evidence="1">
    <location>
        <begin position="37"/>
        <end position="67"/>
    </location>
</feature>
<reference evidence="2" key="1">
    <citation type="submission" date="2023-02" db="EMBL/GenBank/DDBJ databases">
        <title>Nocardiopsis ansamitocini NBRC 112285.</title>
        <authorList>
            <person name="Ichikawa N."/>
            <person name="Sato H."/>
            <person name="Tonouchi N."/>
        </authorList>
    </citation>
    <scope>NUCLEOTIDE SEQUENCE</scope>
    <source>
        <strain evidence="2">NBRC 112285</strain>
    </source>
</reference>
<dbReference type="Proteomes" id="UP001165092">
    <property type="component" value="Unassembled WGS sequence"/>
</dbReference>